<name>T0BT06_ALIAG</name>
<dbReference type="GO" id="GO:0003700">
    <property type="term" value="F:DNA-binding transcription factor activity"/>
    <property type="evidence" value="ECO:0007669"/>
    <property type="project" value="TreeGrafter"/>
</dbReference>
<dbReference type="RefSeq" id="WP_021297630.1">
    <property type="nucleotide sequence ID" value="NZ_AURB01000156.1"/>
</dbReference>
<dbReference type="CDD" id="cd05466">
    <property type="entry name" value="PBP2_LTTR_substrate"/>
    <property type="match status" value="1"/>
</dbReference>
<dbReference type="EMBL" id="CP080467">
    <property type="protein sequence ID" value="UNO50273.1"/>
    <property type="molecule type" value="Genomic_DNA"/>
</dbReference>
<gene>
    <name evidence="6" type="ORF">K1I37_07300</name>
</gene>
<dbReference type="eggNOG" id="COG0583">
    <property type="taxonomic scope" value="Bacteria"/>
</dbReference>
<evidence type="ECO:0000256" key="1">
    <source>
        <dbReference type="ARBA" id="ARBA00009437"/>
    </source>
</evidence>
<dbReference type="GO" id="GO:0003677">
    <property type="term" value="F:DNA binding"/>
    <property type="evidence" value="ECO:0007669"/>
    <property type="project" value="UniProtKB-KW"/>
</dbReference>
<dbReference type="Pfam" id="PF03466">
    <property type="entry name" value="LysR_substrate"/>
    <property type="match status" value="1"/>
</dbReference>
<evidence type="ECO:0000259" key="5">
    <source>
        <dbReference type="Pfam" id="PF03466"/>
    </source>
</evidence>
<sequence length="127" mass="14205">MALLPARHELANKPSIALKDLADEKFLLAKSSTGFKREMVQACQESGFNPNVVLNSNHEILRHFVEEEMGVSLMGRRIARLLCSPNTTIVSIHPPLKRVSGLAVPSKRAISPIAKQFRDFVINYKPR</sequence>
<dbReference type="AlphaFoldDB" id="T0BT06"/>
<protein>
    <submittedName>
        <fullName evidence="6">LysR family transcriptional regulator substrate-binding protein</fullName>
    </submittedName>
</protein>
<keyword evidence="3" id="KW-0238">DNA-binding</keyword>
<comment type="similarity">
    <text evidence="1">Belongs to the LysR transcriptional regulatory family.</text>
</comment>
<dbReference type="InterPro" id="IPR005119">
    <property type="entry name" value="LysR_subst-bd"/>
</dbReference>
<dbReference type="STRING" id="1356854.N007_12865"/>
<evidence type="ECO:0000256" key="4">
    <source>
        <dbReference type="ARBA" id="ARBA00023163"/>
    </source>
</evidence>
<dbReference type="OrthoDB" id="9803735at2"/>
<organism evidence="6 7">
    <name type="scientific">Alicyclobacillus acidoterrestris (strain ATCC 49025 / DSM 3922 / CIP 106132 / NCIMB 13137 / GD3B)</name>
    <dbReference type="NCBI Taxonomy" id="1356854"/>
    <lineage>
        <taxon>Bacteria</taxon>
        <taxon>Bacillati</taxon>
        <taxon>Bacillota</taxon>
        <taxon>Bacilli</taxon>
        <taxon>Bacillales</taxon>
        <taxon>Alicyclobacillaceae</taxon>
        <taxon>Alicyclobacillus</taxon>
    </lineage>
</organism>
<evidence type="ECO:0000256" key="3">
    <source>
        <dbReference type="ARBA" id="ARBA00023125"/>
    </source>
</evidence>
<accession>T0BT06</accession>
<keyword evidence="7" id="KW-1185">Reference proteome</keyword>
<dbReference type="SUPFAM" id="SSF53850">
    <property type="entry name" value="Periplasmic binding protein-like II"/>
    <property type="match status" value="1"/>
</dbReference>
<proteinExistence type="inferred from homology"/>
<evidence type="ECO:0000313" key="7">
    <source>
        <dbReference type="Proteomes" id="UP000829401"/>
    </source>
</evidence>
<evidence type="ECO:0000256" key="2">
    <source>
        <dbReference type="ARBA" id="ARBA00023015"/>
    </source>
</evidence>
<keyword evidence="4" id="KW-0804">Transcription</keyword>
<dbReference type="KEGG" id="aaco:K1I37_07300"/>
<dbReference type="Proteomes" id="UP000829401">
    <property type="component" value="Chromosome"/>
</dbReference>
<feature type="domain" description="LysR substrate-binding" evidence="5">
    <location>
        <begin position="2"/>
        <end position="122"/>
    </location>
</feature>
<evidence type="ECO:0000313" key="6">
    <source>
        <dbReference type="EMBL" id="UNO50273.1"/>
    </source>
</evidence>
<dbReference type="Gene3D" id="3.40.190.290">
    <property type="match status" value="1"/>
</dbReference>
<reference evidence="7" key="1">
    <citation type="journal article" date="2022" name="G3 (Bethesda)">
        <title>Unveiling the complete genome sequence of Alicyclobacillus acidoterrestris DSM 3922T, a taint-producing strain.</title>
        <authorList>
            <person name="Leonardo I.C."/>
            <person name="Barreto Crespo M.T."/>
            <person name="Gaspar F.B."/>
        </authorList>
    </citation>
    <scope>NUCLEOTIDE SEQUENCE [LARGE SCALE GENOMIC DNA]</scope>
    <source>
        <strain evidence="7">DSM 3922</strain>
    </source>
</reference>
<dbReference type="PANTHER" id="PTHR30346:SF28">
    <property type="entry name" value="HTH-TYPE TRANSCRIPTIONAL REGULATOR CYNR"/>
    <property type="match status" value="1"/>
</dbReference>
<dbReference type="GO" id="GO:0032993">
    <property type="term" value="C:protein-DNA complex"/>
    <property type="evidence" value="ECO:0007669"/>
    <property type="project" value="TreeGrafter"/>
</dbReference>
<dbReference type="PANTHER" id="PTHR30346">
    <property type="entry name" value="TRANSCRIPTIONAL DUAL REGULATOR HCAR-RELATED"/>
    <property type="match status" value="1"/>
</dbReference>
<accession>A0A9E7CWZ6</accession>
<keyword evidence="2" id="KW-0805">Transcription regulation</keyword>